<dbReference type="Pfam" id="PF02782">
    <property type="entry name" value="FGGY_C"/>
    <property type="match status" value="1"/>
</dbReference>
<evidence type="ECO:0000256" key="1">
    <source>
        <dbReference type="ARBA" id="ARBA00009156"/>
    </source>
</evidence>
<dbReference type="EMBL" id="UZAH01038427">
    <property type="protein sequence ID" value="VDP53268.1"/>
    <property type="molecule type" value="Genomic_DNA"/>
</dbReference>
<evidence type="ECO:0000259" key="4">
    <source>
        <dbReference type="Pfam" id="PF02782"/>
    </source>
</evidence>
<organism evidence="6 7">
    <name type="scientific">Heligmosomoides polygyrus</name>
    <name type="common">Parasitic roundworm</name>
    <dbReference type="NCBI Taxonomy" id="6339"/>
    <lineage>
        <taxon>Eukaryota</taxon>
        <taxon>Metazoa</taxon>
        <taxon>Ecdysozoa</taxon>
        <taxon>Nematoda</taxon>
        <taxon>Chromadorea</taxon>
        <taxon>Rhabditida</taxon>
        <taxon>Rhabditina</taxon>
        <taxon>Rhabditomorpha</taxon>
        <taxon>Strongyloidea</taxon>
        <taxon>Heligmosomidae</taxon>
        <taxon>Heligmosomoides</taxon>
    </lineage>
</organism>
<dbReference type="GO" id="GO:0016301">
    <property type="term" value="F:kinase activity"/>
    <property type="evidence" value="ECO:0007669"/>
    <property type="project" value="UniProtKB-KW"/>
</dbReference>
<evidence type="ECO:0000313" key="7">
    <source>
        <dbReference type="WBParaSite" id="HPBE_0002570701-mRNA-1"/>
    </source>
</evidence>
<dbReference type="InterPro" id="IPR043129">
    <property type="entry name" value="ATPase_NBD"/>
</dbReference>
<evidence type="ECO:0000313" key="6">
    <source>
        <dbReference type="Proteomes" id="UP000050761"/>
    </source>
</evidence>
<dbReference type="Proteomes" id="UP000050761">
    <property type="component" value="Unassembled WGS sequence"/>
</dbReference>
<dbReference type="Gene3D" id="3.30.420.40">
    <property type="match status" value="1"/>
</dbReference>
<evidence type="ECO:0000256" key="2">
    <source>
        <dbReference type="ARBA" id="ARBA00022679"/>
    </source>
</evidence>
<dbReference type="PANTHER" id="PTHR10196">
    <property type="entry name" value="SUGAR KINASE"/>
    <property type="match status" value="1"/>
</dbReference>
<evidence type="ECO:0000313" key="5">
    <source>
        <dbReference type="EMBL" id="VDP53268.1"/>
    </source>
</evidence>
<dbReference type="GO" id="GO:0046167">
    <property type="term" value="P:glycerol-3-phosphate biosynthetic process"/>
    <property type="evidence" value="ECO:0007669"/>
    <property type="project" value="TreeGrafter"/>
</dbReference>
<gene>
    <name evidence="5" type="ORF">HPBE_LOCUS25706</name>
</gene>
<dbReference type="GO" id="GO:0005739">
    <property type="term" value="C:mitochondrion"/>
    <property type="evidence" value="ECO:0007669"/>
    <property type="project" value="TreeGrafter"/>
</dbReference>
<proteinExistence type="inferred from homology"/>
<keyword evidence="6" id="KW-1185">Reference proteome</keyword>
<name>A0A183GSN7_HELPZ</name>
<keyword evidence="2" id="KW-0808">Transferase</keyword>
<dbReference type="GO" id="GO:0006071">
    <property type="term" value="P:glycerol metabolic process"/>
    <property type="evidence" value="ECO:0007669"/>
    <property type="project" value="TreeGrafter"/>
</dbReference>
<accession>A0A3P8F2A7</accession>
<feature type="domain" description="Carbohydrate kinase FGGY C-terminal" evidence="4">
    <location>
        <begin position="46"/>
        <end position="156"/>
    </location>
</feature>
<evidence type="ECO:0000256" key="3">
    <source>
        <dbReference type="ARBA" id="ARBA00022777"/>
    </source>
</evidence>
<comment type="similarity">
    <text evidence="1">Belongs to the FGGY kinase family.</text>
</comment>
<reference evidence="5 6" key="1">
    <citation type="submission" date="2018-11" db="EMBL/GenBank/DDBJ databases">
        <authorList>
            <consortium name="Pathogen Informatics"/>
        </authorList>
    </citation>
    <scope>NUCLEOTIDE SEQUENCE [LARGE SCALE GENOMIC DNA]</scope>
</reference>
<dbReference type="OrthoDB" id="6278781at2759"/>
<dbReference type="PANTHER" id="PTHR10196:SF68">
    <property type="entry name" value="GLYCEROL KINASE 5-RELATED"/>
    <property type="match status" value="1"/>
</dbReference>
<dbReference type="SUPFAM" id="SSF53067">
    <property type="entry name" value="Actin-like ATPase domain"/>
    <property type="match status" value="1"/>
</dbReference>
<sequence length="178" mass="19510">MSIIFEFSVISPYLLITFSGLFSDITQTSALAGTVPNSNGVLFVPGKCIFLLFKTRLQTPVNDDNACCGFLGIRPDTTKAHMVRAILESIAFRVYQIFEAMRAEVTILNKPRIRICGGVAANDFICQAIATLTGNRIERMKDGGFVASRGVALLAGFVQGTVFTCWIRMVLDSKCDLR</sequence>
<dbReference type="GO" id="GO:0006641">
    <property type="term" value="P:triglyceride metabolic process"/>
    <property type="evidence" value="ECO:0007669"/>
    <property type="project" value="TreeGrafter"/>
</dbReference>
<reference evidence="7" key="2">
    <citation type="submission" date="2019-09" db="UniProtKB">
        <authorList>
            <consortium name="WormBaseParasite"/>
        </authorList>
    </citation>
    <scope>IDENTIFICATION</scope>
</reference>
<protein>
    <submittedName>
        <fullName evidence="7">FGGY_C domain-containing protein</fullName>
    </submittedName>
</protein>
<dbReference type="AlphaFoldDB" id="A0A183GSN7"/>
<dbReference type="WBParaSite" id="HPBE_0002570701-mRNA-1">
    <property type="protein sequence ID" value="HPBE_0002570701-mRNA-1"/>
    <property type="gene ID" value="HPBE_0002570701"/>
</dbReference>
<accession>A0A183GSN7</accession>
<dbReference type="InterPro" id="IPR018485">
    <property type="entry name" value="FGGY_C"/>
</dbReference>
<keyword evidence="3" id="KW-0418">Kinase</keyword>